<evidence type="ECO:0000256" key="2">
    <source>
        <dbReference type="SAM" id="Phobius"/>
    </source>
</evidence>
<keyword evidence="2" id="KW-1133">Transmembrane helix</keyword>
<keyword evidence="4" id="KW-1185">Reference proteome</keyword>
<dbReference type="EMBL" id="RCUY01000002">
    <property type="protein sequence ID" value="RLP83795.1"/>
    <property type="molecule type" value="Genomic_DNA"/>
</dbReference>
<organism evidence="3 4">
    <name type="scientific">Mycetocola lacteus</name>
    <dbReference type="NCBI Taxonomy" id="76637"/>
    <lineage>
        <taxon>Bacteria</taxon>
        <taxon>Bacillati</taxon>
        <taxon>Actinomycetota</taxon>
        <taxon>Actinomycetes</taxon>
        <taxon>Micrococcales</taxon>
        <taxon>Microbacteriaceae</taxon>
        <taxon>Mycetocola</taxon>
    </lineage>
</organism>
<proteinExistence type="predicted"/>
<feature type="transmembrane region" description="Helical" evidence="2">
    <location>
        <begin position="310"/>
        <end position="330"/>
    </location>
</feature>
<evidence type="ECO:0008006" key="5">
    <source>
        <dbReference type="Google" id="ProtNLM"/>
    </source>
</evidence>
<comment type="caution">
    <text evidence="3">The sequence shown here is derived from an EMBL/GenBank/DDBJ whole genome shotgun (WGS) entry which is preliminary data.</text>
</comment>
<dbReference type="AlphaFoldDB" id="A0A3L7AUV6"/>
<sequence>MRARRHHPGKTNTRITANPRRSGLRPGALLGEILRDVCSGTSRALLFTLLCATLLIGLCLAEISTVSRVVNDADSYRRSGASILMFQAPGQIDATRCEALSALPNVNQAGAVRENPVGVKPTALPGHSIPQRDASEGFIRLITAAGSTPAAVSGAGVVISDQVAAALGRRGGDTIMTGAGTIPVRAVFPYPDDGRKPGLGYTVLSPVPLDRRAFDECWIEAWPQTEEVATQLRSTLLGEGDAQTRPQLSQLNSRRGQIFPGAEAFGGRLTIAAAPAGAFAGLVIGLVMVRIRRLELASARHSGVSPGAQTLILLGEALVPVAVAVLIALTATLVQTGLPGTLDPAALRGLAVRICVVFVPAVVLGVIAGALTTRERQLFRYFKTRA</sequence>
<gene>
    <name evidence="3" type="ORF">D9V34_03010</name>
</gene>
<keyword evidence="2" id="KW-0472">Membrane</keyword>
<evidence type="ECO:0000256" key="1">
    <source>
        <dbReference type="SAM" id="MobiDB-lite"/>
    </source>
</evidence>
<feature type="region of interest" description="Disordered" evidence="1">
    <location>
        <begin position="1"/>
        <end position="21"/>
    </location>
</feature>
<accession>A0A3L7AUV6</accession>
<name>A0A3L7AUV6_9MICO</name>
<reference evidence="3 4" key="1">
    <citation type="submission" date="2018-10" db="EMBL/GenBank/DDBJ databases">
        <authorList>
            <person name="Li J."/>
        </authorList>
    </citation>
    <scope>NUCLEOTIDE SEQUENCE [LARGE SCALE GENOMIC DNA]</scope>
    <source>
        <strain evidence="3 4">JCM 11654</strain>
    </source>
</reference>
<feature type="transmembrane region" description="Helical" evidence="2">
    <location>
        <begin position="269"/>
        <end position="289"/>
    </location>
</feature>
<protein>
    <recommendedName>
        <fullName evidence="5">ABC transporter permease</fullName>
    </recommendedName>
</protein>
<evidence type="ECO:0000313" key="3">
    <source>
        <dbReference type="EMBL" id="RLP83795.1"/>
    </source>
</evidence>
<feature type="transmembrane region" description="Helical" evidence="2">
    <location>
        <begin position="44"/>
        <end position="63"/>
    </location>
</feature>
<feature type="transmembrane region" description="Helical" evidence="2">
    <location>
        <begin position="350"/>
        <end position="371"/>
    </location>
</feature>
<evidence type="ECO:0000313" key="4">
    <source>
        <dbReference type="Proteomes" id="UP000269438"/>
    </source>
</evidence>
<dbReference type="Proteomes" id="UP000269438">
    <property type="component" value="Unassembled WGS sequence"/>
</dbReference>
<dbReference type="RefSeq" id="WP_121687454.1">
    <property type="nucleotide sequence ID" value="NZ_RCUY01000002.1"/>
</dbReference>
<dbReference type="OrthoDB" id="3716589at2"/>
<keyword evidence="2" id="KW-0812">Transmembrane</keyword>